<name>A0AA39L5P5_SARSR</name>
<accession>A0AA39L5P5</accession>
<keyword evidence="2" id="KW-1185">Reference proteome</keyword>
<evidence type="ECO:0000313" key="2">
    <source>
        <dbReference type="Proteomes" id="UP001175261"/>
    </source>
</evidence>
<comment type="caution">
    <text evidence="1">The sequence shown here is derived from an EMBL/GenBank/DDBJ whole genome shotgun (WGS) entry which is preliminary data.</text>
</comment>
<reference evidence="1" key="1">
    <citation type="submission" date="2022-10" db="EMBL/GenBank/DDBJ databases">
        <title>Determination and structural analysis of whole genome sequence of Sarocladium strictum F4-1.</title>
        <authorList>
            <person name="Hu L."/>
            <person name="Jiang Y."/>
        </authorList>
    </citation>
    <scope>NUCLEOTIDE SEQUENCE</scope>
    <source>
        <strain evidence="1">F4-1</strain>
    </source>
</reference>
<dbReference type="SUPFAM" id="SSF75005">
    <property type="entry name" value="Arabinanase/levansucrase/invertase"/>
    <property type="match status" value="1"/>
</dbReference>
<proteinExistence type="predicted"/>
<dbReference type="EMBL" id="JAPDFR010000007">
    <property type="protein sequence ID" value="KAK0385082.1"/>
    <property type="molecule type" value="Genomic_DNA"/>
</dbReference>
<organism evidence="1 2">
    <name type="scientific">Sarocladium strictum</name>
    <name type="common">Black bundle disease fungus</name>
    <name type="synonym">Acremonium strictum</name>
    <dbReference type="NCBI Taxonomy" id="5046"/>
    <lineage>
        <taxon>Eukaryota</taxon>
        <taxon>Fungi</taxon>
        <taxon>Dikarya</taxon>
        <taxon>Ascomycota</taxon>
        <taxon>Pezizomycotina</taxon>
        <taxon>Sordariomycetes</taxon>
        <taxon>Hypocreomycetidae</taxon>
        <taxon>Hypocreales</taxon>
        <taxon>Sarocladiaceae</taxon>
        <taxon>Sarocladium</taxon>
    </lineage>
</organism>
<dbReference type="InterPro" id="IPR023296">
    <property type="entry name" value="Glyco_hydro_beta-prop_sf"/>
</dbReference>
<dbReference type="Proteomes" id="UP001175261">
    <property type="component" value="Unassembled WGS sequence"/>
</dbReference>
<gene>
    <name evidence="1" type="ORF">NLU13_7560</name>
</gene>
<dbReference type="Gene3D" id="2.115.10.20">
    <property type="entry name" value="Glycosyl hydrolase domain, family 43"/>
    <property type="match status" value="2"/>
</dbReference>
<dbReference type="AlphaFoldDB" id="A0AA39L5P5"/>
<evidence type="ECO:0000313" key="1">
    <source>
        <dbReference type="EMBL" id="KAK0385082.1"/>
    </source>
</evidence>
<sequence>MRRRNPPLGSISCPGHLSRDYKRSPNAYKALFLDSSDPLCRWVIVSFSLHSILLGCMDCNMWRFLLVMMLTAATVASAQTLSPPSGWPQFTYKGVVTDKDTLKYNPTNEFIFPSVLHAGQHLDNPLGEWYLYYAPHENPGGISLLYADDLNGPWTEYAKNPIIKNQTPNYSVPHVSSPDAAWNFETKSIFLYFHGDNTETRWAQDISGQGTAFKYGGVAVNNAMVSTQATETSYARVFKHPDQDSSYRYGMFFMSNEKDNRRKIRMAESADGKTWDVASGYTVYPGAEEGQNVSGPDLWNWNGKRYIIYHGSSGNCYARTIDKTLRKVGETPILLYKPTVGGRAAAPQIKTVGSHSYLFFESGDRLGATIAWAETGN</sequence>
<protein>
    <submittedName>
        <fullName evidence="1">Uncharacterized protein</fullName>
    </submittedName>
</protein>